<evidence type="ECO:0000259" key="3">
    <source>
        <dbReference type="Pfam" id="PF25917"/>
    </source>
</evidence>
<evidence type="ECO:0000256" key="1">
    <source>
        <dbReference type="ARBA" id="ARBA00009477"/>
    </source>
</evidence>
<dbReference type="InterPro" id="IPR058625">
    <property type="entry name" value="MdtA-like_BSH"/>
</dbReference>
<dbReference type="NCBIfam" id="TIGR01730">
    <property type="entry name" value="RND_mfp"/>
    <property type="match status" value="1"/>
</dbReference>
<dbReference type="Gene3D" id="2.40.50.100">
    <property type="match status" value="1"/>
</dbReference>
<reference evidence="4 5" key="1">
    <citation type="submission" date="2017-10" db="EMBL/GenBank/DDBJ databases">
        <title>Nyctiphanis sp. nov., isolated from the stomach of the euphausiid Nyctiphanes simplex (Hansen, 1911) in the Gulf of California.</title>
        <authorList>
            <person name="Gomez-Gil B."/>
            <person name="Aguilar-Mendez M."/>
            <person name="Lopez-Cortes A."/>
            <person name="Gomez-Gutierrez J."/>
            <person name="Roque A."/>
            <person name="Lang E."/>
            <person name="Gonzalez-Castillo A."/>
        </authorList>
    </citation>
    <scope>NUCLEOTIDE SEQUENCE [LARGE SCALE GENOMIC DNA]</scope>
    <source>
        <strain evidence="4 5">CAIM 600</strain>
    </source>
</reference>
<dbReference type="Pfam" id="PF25917">
    <property type="entry name" value="BSH_RND"/>
    <property type="match status" value="1"/>
</dbReference>
<dbReference type="Gene3D" id="2.40.30.170">
    <property type="match status" value="1"/>
</dbReference>
<dbReference type="PROSITE" id="PS51257">
    <property type="entry name" value="PROKAR_LIPOPROTEIN"/>
    <property type="match status" value="1"/>
</dbReference>
<organism evidence="4 5">
    <name type="scientific">Veronia nyctiphanis</name>
    <dbReference type="NCBI Taxonomy" id="1278244"/>
    <lineage>
        <taxon>Bacteria</taxon>
        <taxon>Pseudomonadati</taxon>
        <taxon>Pseudomonadota</taxon>
        <taxon>Gammaproteobacteria</taxon>
        <taxon>Vibrionales</taxon>
        <taxon>Vibrionaceae</taxon>
        <taxon>Veronia</taxon>
    </lineage>
</organism>
<dbReference type="EMBL" id="PEIB01000003">
    <property type="protein sequence ID" value="RXJ74276.1"/>
    <property type="molecule type" value="Genomic_DNA"/>
</dbReference>
<proteinExistence type="inferred from homology"/>
<dbReference type="PANTHER" id="PTHR30469:SF12">
    <property type="entry name" value="MULTIDRUG RESISTANCE PROTEIN MDTA"/>
    <property type="match status" value="1"/>
</dbReference>
<dbReference type="Gene3D" id="1.10.287.470">
    <property type="entry name" value="Helix hairpin bin"/>
    <property type="match status" value="1"/>
</dbReference>
<dbReference type="RefSeq" id="WP_129121238.1">
    <property type="nucleotide sequence ID" value="NZ_PEIB01000003.1"/>
</dbReference>
<gene>
    <name evidence="4" type="ORF">CS022_04255</name>
</gene>
<evidence type="ECO:0000313" key="5">
    <source>
        <dbReference type="Proteomes" id="UP000290287"/>
    </source>
</evidence>
<dbReference type="GO" id="GO:1990281">
    <property type="term" value="C:efflux pump complex"/>
    <property type="evidence" value="ECO:0007669"/>
    <property type="project" value="TreeGrafter"/>
</dbReference>
<feature type="domain" description="Multidrug resistance protein MdtA-like barrel-sandwich hybrid" evidence="3">
    <location>
        <begin position="70"/>
        <end position="209"/>
    </location>
</feature>
<dbReference type="Proteomes" id="UP000290287">
    <property type="component" value="Unassembled WGS sequence"/>
</dbReference>
<feature type="signal peptide" evidence="2">
    <location>
        <begin position="1"/>
        <end position="23"/>
    </location>
</feature>
<evidence type="ECO:0000313" key="4">
    <source>
        <dbReference type="EMBL" id="RXJ74276.1"/>
    </source>
</evidence>
<comment type="similarity">
    <text evidence="1">Belongs to the membrane fusion protein (MFP) (TC 8.A.1) family.</text>
</comment>
<name>A0A4Q0YSW8_9GAMM</name>
<accession>A0A4Q0YSW8</accession>
<keyword evidence="5" id="KW-1185">Reference proteome</keyword>
<protein>
    <submittedName>
        <fullName evidence="4">Efflux transporter periplasmic adaptor subunit</fullName>
    </submittedName>
</protein>
<keyword evidence="2" id="KW-0732">Signal</keyword>
<sequence length="380" mass="42015">MPAKNARYILPFLVFLASCAGYVAMSDVPQEVEKVDDGVTLASVRVVDMKPTSHQIKLTSYGEVRSFETTHLAARVSGTVIKRNPKFAIGGLVKRGEVLFTLDKGNYIAAVSESEAQVVAARAVLIEERALARVAARQARKMDKKRVTDLFLRKPQLLSAEARVTSTEAALTRARSHLSNCVVRAPFDALIVSRNIGIGQYVMAGTQVAVLDNIETAEIHIPIAGFDAEFLPNDLSNLAAEVVLKDITKLTRREGKIVRDLGVVDSETRMTNLVVRFDDPYGLNSNHPPIKFGSFVSVAFDGKKLKDAYRIRQDLLRDNLIWVVNSENKLESRVTNILRQEGEFVYIRGGVKSEDAFVLSVPDYPKKGLTVKAIRLEAFN</sequence>
<dbReference type="SUPFAM" id="SSF111369">
    <property type="entry name" value="HlyD-like secretion proteins"/>
    <property type="match status" value="1"/>
</dbReference>
<evidence type="ECO:0000256" key="2">
    <source>
        <dbReference type="SAM" id="SignalP"/>
    </source>
</evidence>
<comment type="caution">
    <text evidence="4">The sequence shown here is derived from an EMBL/GenBank/DDBJ whole genome shotgun (WGS) entry which is preliminary data.</text>
</comment>
<feature type="chain" id="PRO_5020630015" evidence="2">
    <location>
        <begin position="24"/>
        <end position="380"/>
    </location>
</feature>
<dbReference type="GO" id="GO:0015562">
    <property type="term" value="F:efflux transmembrane transporter activity"/>
    <property type="evidence" value="ECO:0007669"/>
    <property type="project" value="TreeGrafter"/>
</dbReference>
<dbReference type="InterPro" id="IPR006143">
    <property type="entry name" value="RND_pump_MFP"/>
</dbReference>
<dbReference type="AlphaFoldDB" id="A0A4Q0YSW8"/>
<dbReference type="PANTHER" id="PTHR30469">
    <property type="entry name" value="MULTIDRUG RESISTANCE PROTEIN MDTA"/>
    <property type="match status" value="1"/>
</dbReference>
<dbReference type="OrthoDB" id="5730196at2"/>